<evidence type="ECO:0000313" key="3">
    <source>
        <dbReference type="RefSeq" id="XP_028968139.1"/>
    </source>
</evidence>
<feature type="domain" description="MULE transposase" evidence="1">
    <location>
        <begin position="86"/>
        <end position="178"/>
    </location>
</feature>
<dbReference type="RefSeq" id="XP_028968139.1">
    <property type="nucleotide sequence ID" value="XM_029112306.1"/>
</dbReference>
<dbReference type="Pfam" id="PF10551">
    <property type="entry name" value="MULE"/>
    <property type="match status" value="1"/>
</dbReference>
<sequence length="370" mass="42046">EVVKILGEHSDEPNPAAIQVAARRHQLKRRAIDSQETPLQMIEKIFENSSQATQLVLPSCEGDRMRILLFGRESIGDWIGLVDKIYVDGTFSLSPGCFYRIVVVLAERADFVIPICHALLPNKTQDSYARMIELIKCAWPAFNPEVVSMDYDRGLMNAFRTKFPAAEIQGCLFRLVKNLKLKLAELHLMGRYRNYDAFGLNARMIVALAFVPPTELDNAIAQLASILPPELMPVLKYFEDTYVGSLLHLLSDGSVIRKEPMFPLSMWSVYNRTMSGEARTNNHAEAAHRRLQTEFGVDHPNLWRFIDGLKRVQHHRDMLLARCLRGSPPTKKCRKYAVVDRKLLKLVTDYGNNTAVDFLKGIAANFRMEA</sequence>
<dbReference type="Proteomes" id="UP000694867">
    <property type="component" value="Unplaced"/>
</dbReference>
<name>A0AAJ7SGN2_9ACAR</name>
<dbReference type="KEGG" id="goe:114828386"/>
<gene>
    <name evidence="3" type="primary">LOC114828386</name>
</gene>
<reference evidence="3" key="1">
    <citation type="submission" date="2025-08" db="UniProtKB">
        <authorList>
            <consortium name="RefSeq"/>
        </authorList>
    </citation>
    <scope>IDENTIFICATION</scope>
</reference>
<feature type="non-terminal residue" evidence="3">
    <location>
        <position position="1"/>
    </location>
</feature>
<dbReference type="InterPro" id="IPR018289">
    <property type="entry name" value="MULE_transposase_dom"/>
</dbReference>
<dbReference type="GeneID" id="114828386"/>
<evidence type="ECO:0000313" key="2">
    <source>
        <dbReference type="Proteomes" id="UP000694867"/>
    </source>
</evidence>
<organism evidence="2 3">
    <name type="scientific">Galendromus occidentalis</name>
    <name type="common">western predatory mite</name>
    <dbReference type="NCBI Taxonomy" id="34638"/>
    <lineage>
        <taxon>Eukaryota</taxon>
        <taxon>Metazoa</taxon>
        <taxon>Ecdysozoa</taxon>
        <taxon>Arthropoda</taxon>
        <taxon>Chelicerata</taxon>
        <taxon>Arachnida</taxon>
        <taxon>Acari</taxon>
        <taxon>Parasitiformes</taxon>
        <taxon>Mesostigmata</taxon>
        <taxon>Gamasina</taxon>
        <taxon>Phytoseioidea</taxon>
        <taxon>Phytoseiidae</taxon>
        <taxon>Typhlodrominae</taxon>
        <taxon>Galendromus</taxon>
    </lineage>
</organism>
<dbReference type="AlphaFoldDB" id="A0AAJ7SGN2"/>
<keyword evidence="2" id="KW-1185">Reference proteome</keyword>
<proteinExistence type="predicted"/>
<protein>
    <submittedName>
        <fullName evidence="3">Uncharacterized protein LOC114828386</fullName>
    </submittedName>
</protein>
<evidence type="ECO:0000259" key="1">
    <source>
        <dbReference type="Pfam" id="PF10551"/>
    </source>
</evidence>
<accession>A0AAJ7SGN2</accession>